<reference evidence="1" key="1">
    <citation type="journal article" date="2020" name="Stud. Mycol.">
        <title>101 Dothideomycetes genomes: a test case for predicting lifestyles and emergence of pathogens.</title>
        <authorList>
            <person name="Haridas S."/>
            <person name="Albert R."/>
            <person name="Binder M."/>
            <person name="Bloem J."/>
            <person name="Labutti K."/>
            <person name="Salamov A."/>
            <person name="Andreopoulos B."/>
            <person name="Baker S."/>
            <person name="Barry K."/>
            <person name="Bills G."/>
            <person name="Bluhm B."/>
            <person name="Cannon C."/>
            <person name="Castanera R."/>
            <person name="Culley D."/>
            <person name="Daum C."/>
            <person name="Ezra D."/>
            <person name="Gonzalez J."/>
            <person name="Henrissat B."/>
            <person name="Kuo A."/>
            <person name="Liang C."/>
            <person name="Lipzen A."/>
            <person name="Lutzoni F."/>
            <person name="Magnuson J."/>
            <person name="Mondo S."/>
            <person name="Nolan M."/>
            <person name="Ohm R."/>
            <person name="Pangilinan J."/>
            <person name="Park H.-J."/>
            <person name="Ramirez L."/>
            <person name="Alfaro M."/>
            <person name="Sun H."/>
            <person name="Tritt A."/>
            <person name="Yoshinaga Y."/>
            <person name="Zwiers L.-H."/>
            <person name="Turgeon B."/>
            <person name="Goodwin S."/>
            <person name="Spatafora J."/>
            <person name="Crous P."/>
            <person name="Grigoriev I."/>
        </authorList>
    </citation>
    <scope>NUCLEOTIDE SEQUENCE</scope>
    <source>
        <strain evidence="1">CBS 119925</strain>
    </source>
</reference>
<dbReference type="AlphaFoldDB" id="A0A6A6V4M7"/>
<dbReference type="EMBL" id="MU006585">
    <property type="protein sequence ID" value="KAF2745013.1"/>
    <property type="molecule type" value="Genomic_DNA"/>
</dbReference>
<gene>
    <name evidence="1" type="ORF">M011DRAFT_470029</name>
</gene>
<evidence type="ECO:0000313" key="1">
    <source>
        <dbReference type="EMBL" id="KAF2745013.1"/>
    </source>
</evidence>
<sequence length="102" mass="11104">MVQMPDATCGTAPPKCLLAFQPLHLSISPPVPCPSHRQSRFPAAAVCCPFHFAPLRLHPPADPARVDHQPLQLSNMLTKQDVPSTTMAIMPLIRPMPALHQA</sequence>
<organism evidence="1 2">
    <name type="scientific">Sporormia fimetaria CBS 119925</name>
    <dbReference type="NCBI Taxonomy" id="1340428"/>
    <lineage>
        <taxon>Eukaryota</taxon>
        <taxon>Fungi</taxon>
        <taxon>Dikarya</taxon>
        <taxon>Ascomycota</taxon>
        <taxon>Pezizomycotina</taxon>
        <taxon>Dothideomycetes</taxon>
        <taxon>Pleosporomycetidae</taxon>
        <taxon>Pleosporales</taxon>
        <taxon>Sporormiaceae</taxon>
        <taxon>Sporormia</taxon>
    </lineage>
</organism>
<evidence type="ECO:0000313" key="2">
    <source>
        <dbReference type="Proteomes" id="UP000799440"/>
    </source>
</evidence>
<keyword evidence="2" id="KW-1185">Reference proteome</keyword>
<name>A0A6A6V4M7_9PLEO</name>
<accession>A0A6A6V4M7</accession>
<proteinExistence type="predicted"/>
<protein>
    <submittedName>
        <fullName evidence="1">Uncharacterized protein</fullName>
    </submittedName>
</protein>
<dbReference type="Proteomes" id="UP000799440">
    <property type="component" value="Unassembled WGS sequence"/>
</dbReference>